<name>A0A517LMC5_9PEZI</name>
<feature type="compositionally biased region" description="Basic and acidic residues" evidence="1">
    <location>
        <begin position="363"/>
        <end position="376"/>
    </location>
</feature>
<feature type="region of interest" description="Disordered" evidence="1">
    <location>
        <begin position="252"/>
        <end position="402"/>
    </location>
</feature>
<feature type="compositionally biased region" description="Basic and acidic residues" evidence="1">
    <location>
        <begin position="314"/>
        <end position="355"/>
    </location>
</feature>
<protein>
    <submittedName>
        <fullName evidence="2">Uncharacterized protein</fullName>
    </submittedName>
</protein>
<evidence type="ECO:0000313" key="3">
    <source>
        <dbReference type="Proteomes" id="UP000316270"/>
    </source>
</evidence>
<gene>
    <name evidence="2" type="ORF">FKW77_002458</name>
</gene>
<dbReference type="Proteomes" id="UP000316270">
    <property type="component" value="Chromosome 16"/>
</dbReference>
<sequence>MAPDQAASLRAQHWREFMEEVLGIASDTPLADVLPSVIMKAAKPHYASILTEAAVKARSMATGNNSSQMHARQLAAPQFSQSTSQGQVQGNVRPFSPYPRNQQKYTGPKPAVSPDFIRAKLDLAIFNLNLPSQLFDKVRFTGYEGTTGSGNFRMDFSDWTFGPGPLPPNAVNMLEALFKNVFELDAQGVMITSYTIPYMVRITFRSEYRGRLFDSALKAKATALQSRSRDPSSLTWRRSSSPGNARNEIIQFSSSSSGAPVSDQYPPRTSFQDSTTGLIDTYRPNGLPPTSIDSYRPSSIPSRADSGNQRLSSHKADSRQNVEKHPAEALREHGRNRNGREIGRLSPVRDVEIHSSRMSPGGVKREREDSPTRDDTTTLLLRPQVKRPRATDFIDMGDDHYP</sequence>
<feature type="compositionally biased region" description="Polar residues" evidence="1">
    <location>
        <begin position="291"/>
        <end position="311"/>
    </location>
</feature>
<dbReference type="OrthoDB" id="3894749at2759"/>
<feature type="compositionally biased region" description="Basic and acidic residues" evidence="1">
    <location>
        <begin position="389"/>
        <end position="402"/>
    </location>
</feature>
<feature type="region of interest" description="Disordered" evidence="1">
    <location>
        <begin position="78"/>
        <end position="109"/>
    </location>
</feature>
<evidence type="ECO:0000313" key="2">
    <source>
        <dbReference type="EMBL" id="QDS76800.1"/>
    </source>
</evidence>
<organism evidence="2 3">
    <name type="scientific">Venturia effusa</name>
    <dbReference type="NCBI Taxonomy" id="50376"/>
    <lineage>
        <taxon>Eukaryota</taxon>
        <taxon>Fungi</taxon>
        <taxon>Dikarya</taxon>
        <taxon>Ascomycota</taxon>
        <taxon>Pezizomycotina</taxon>
        <taxon>Dothideomycetes</taxon>
        <taxon>Pleosporomycetidae</taxon>
        <taxon>Venturiales</taxon>
        <taxon>Venturiaceae</taxon>
        <taxon>Venturia</taxon>
    </lineage>
</organism>
<reference evidence="2 3" key="1">
    <citation type="submission" date="2019-07" db="EMBL/GenBank/DDBJ databases">
        <title>Finished genome of Venturia effusa.</title>
        <authorList>
            <person name="Young C.A."/>
            <person name="Cox M.P."/>
            <person name="Ganley A.R.D."/>
            <person name="David W.J."/>
        </authorList>
    </citation>
    <scope>NUCLEOTIDE SEQUENCE [LARGE SCALE GENOMIC DNA]</scope>
    <source>
        <strain evidence="3">albino</strain>
    </source>
</reference>
<accession>A0A517LMC5</accession>
<dbReference type="EMBL" id="CP042200">
    <property type="protein sequence ID" value="QDS76800.1"/>
    <property type="molecule type" value="Genomic_DNA"/>
</dbReference>
<proteinExistence type="predicted"/>
<evidence type="ECO:0000256" key="1">
    <source>
        <dbReference type="SAM" id="MobiDB-lite"/>
    </source>
</evidence>
<keyword evidence="3" id="KW-1185">Reference proteome</keyword>
<dbReference type="AlphaFoldDB" id="A0A517LMC5"/>
<feature type="compositionally biased region" description="Polar residues" evidence="1">
    <location>
        <begin position="267"/>
        <end position="278"/>
    </location>
</feature>
<feature type="compositionally biased region" description="Polar residues" evidence="1">
    <location>
        <begin position="78"/>
        <end position="90"/>
    </location>
</feature>